<dbReference type="Proteomes" id="UP001281147">
    <property type="component" value="Unassembled WGS sequence"/>
</dbReference>
<protein>
    <submittedName>
        <fullName evidence="1">Uncharacterized protein</fullName>
    </submittedName>
</protein>
<sequence length="501" mass="54120">MTAAYPMRPLLPPFTPSTYPFGPIQNSESRLLHFLFLMEGPLLAMSVLATATYYTAAPLAHGSGVGSEQFRSDVLQSKASLVLASSSDMTRLGLHDRWLADAGIDVLLIDLTAYMRLMLRDMDGTALSDDRVFREPVVNNANDTGVLLFTSGTSGTKKLVPLTIHSMVCGVAMVAKSWGLGPSMRCLNQMPLNHVGGLIRNLFAPVISGGSVICCSAFDANLFWDCVEDYAPTWYYASPSMHQCILEAGSEQPEAMTNSHIRLVCNAAGGLLPSLACQLRDTFHCTVLPSYGMTECMPISTPPLNYRLDKPGTSGISVGPEFSILNGQDERVDSGNIGHIVVRGSPVFGGYLKVSGVVDKSCFTANGWFDTGDMGYLDNEGYLFITGRSKEVINRGGELISPFEVEEAIVSAANVPDSPTYRRISKASAFSAMHDVLQEVVGVCVVTPPGSKRASLRKIQASVKDRLSQVKIKARILLESQLADTSVLKITKHAKDATNNY</sequence>
<organism evidence="1 2">
    <name type="scientific">Vermiconidia calcicola</name>
    <dbReference type="NCBI Taxonomy" id="1690605"/>
    <lineage>
        <taxon>Eukaryota</taxon>
        <taxon>Fungi</taxon>
        <taxon>Dikarya</taxon>
        <taxon>Ascomycota</taxon>
        <taxon>Pezizomycotina</taxon>
        <taxon>Dothideomycetes</taxon>
        <taxon>Dothideomycetidae</taxon>
        <taxon>Mycosphaerellales</taxon>
        <taxon>Extremaceae</taxon>
        <taxon>Vermiconidia</taxon>
    </lineage>
</organism>
<evidence type="ECO:0000313" key="2">
    <source>
        <dbReference type="Proteomes" id="UP001281147"/>
    </source>
</evidence>
<comment type="caution">
    <text evidence="1">The sequence shown here is derived from an EMBL/GenBank/DDBJ whole genome shotgun (WGS) entry which is preliminary data.</text>
</comment>
<gene>
    <name evidence="1" type="ORF">LTR37_013704</name>
</gene>
<accession>A0ACC3MVX8</accession>
<proteinExistence type="predicted"/>
<name>A0ACC3MVX8_9PEZI</name>
<reference evidence="1" key="1">
    <citation type="submission" date="2023-07" db="EMBL/GenBank/DDBJ databases">
        <title>Black Yeasts Isolated from many extreme environments.</title>
        <authorList>
            <person name="Coleine C."/>
            <person name="Stajich J.E."/>
            <person name="Selbmann L."/>
        </authorList>
    </citation>
    <scope>NUCLEOTIDE SEQUENCE</scope>
    <source>
        <strain evidence="1">CCFEE 5714</strain>
    </source>
</reference>
<evidence type="ECO:0000313" key="1">
    <source>
        <dbReference type="EMBL" id="KAK3704730.1"/>
    </source>
</evidence>
<dbReference type="EMBL" id="JAUTXU010000136">
    <property type="protein sequence ID" value="KAK3704730.1"/>
    <property type="molecule type" value="Genomic_DNA"/>
</dbReference>
<keyword evidence="2" id="KW-1185">Reference proteome</keyword>